<dbReference type="Proteomes" id="UP000011863">
    <property type="component" value="Chromosome"/>
</dbReference>
<dbReference type="AlphaFoldDB" id="A0A6C7E945"/>
<evidence type="ECO:0000313" key="1">
    <source>
        <dbReference type="EMBL" id="BAN01118.1"/>
    </source>
</evidence>
<sequence>MVVRSARPLVGVAGCFLIRRNGVPHVIVPHVVVLAVAFVLQRFEQAHRHLASIENSSTRSRVTDDGGRAHE</sequence>
<name>A0A6C7E945_ILUCY</name>
<reference evidence="1 2" key="1">
    <citation type="journal article" date="2013" name="Int. J. Syst. Evol. Microbiol.">
        <title>Ilumatobacter nonamiense sp. nov. and Ilumatobacter coccineum sp. nov., isolated from seashore sand.</title>
        <authorList>
            <person name="Matsumoto A."/>
            <person name="Kasai H."/>
            <person name="Matsuo Y."/>
            <person name="Shizuri Y."/>
            <person name="Ichikawa N."/>
            <person name="Fujita N."/>
            <person name="Omura S."/>
            <person name="Takahashi Y."/>
        </authorList>
    </citation>
    <scope>NUCLEOTIDE SEQUENCE [LARGE SCALE GENOMIC DNA]</scope>
    <source>
        <strain evidence="2">NBRC 103263 / KCTC 29153 / YM16-304</strain>
    </source>
</reference>
<gene>
    <name evidence="1" type="ORF">YM304_08040</name>
</gene>
<organism evidence="1 2">
    <name type="scientific">Ilumatobacter coccineus (strain NBRC 103263 / KCTC 29153 / YM16-304)</name>
    <dbReference type="NCBI Taxonomy" id="1313172"/>
    <lineage>
        <taxon>Bacteria</taxon>
        <taxon>Bacillati</taxon>
        <taxon>Actinomycetota</taxon>
        <taxon>Acidimicrobiia</taxon>
        <taxon>Acidimicrobiales</taxon>
        <taxon>Ilumatobacteraceae</taxon>
        <taxon>Ilumatobacter</taxon>
    </lineage>
</organism>
<evidence type="ECO:0000313" key="2">
    <source>
        <dbReference type="Proteomes" id="UP000011863"/>
    </source>
</evidence>
<dbReference type="EMBL" id="AP012057">
    <property type="protein sequence ID" value="BAN01118.1"/>
    <property type="molecule type" value="Genomic_DNA"/>
</dbReference>
<keyword evidence="2" id="KW-1185">Reference proteome</keyword>
<dbReference type="KEGG" id="aym:YM304_08040"/>
<protein>
    <submittedName>
        <fullName evidence="1">Uncharacterized protein</fullName>
    </submittedName>
</protein>
<proteinExistence type="predicted"/>
<accession>A0A6C7E945</accession>